<evidence type="ECO:0000313" key="5">
    <source>
        <dbReference type="Proteomes" id="UP001306508"/>
    </source>
</evidence>
<name>A0AAN7ZTA3_9SACH</name>
<evidence type="ECO:0000313" key="4">
    <source>
        <dbReference type="EMBL" id="KAK5781964.1"/>
    </source>
</evidence>
<comment type="similarity">
    <text evidence="1 3">Belongs to the short-chain dehydrogenases/reductases (SDR) family.</text>
</comment>
<dbReference type="PRINTS" id="PR00080">
    <property type="entry name" value="SDRFAMILY"/>
</dbReference>
<dbReference type="PANTHER" id="PTHR24322:SF736">
    <property type="entry name" value="RETINOL DEHYDROGENASE 10"/>
    <property type="match status" value="1"/>
</dbReference>
<dbReference type="Proteomes" id="UP001306508">
    <property type="component" value="Unassembled WGS sequence"/>
</dbReference>
<dbReference type="PANTHER" id="PTHR24322">
    <property type="entry name" value="PKSB"/>
    <property type="match status" value="1"/>
</dbReference>
<comment type="caution">
    <text evidence="4">The sequence shown here is derived from an EMBL/GenBank/DDBJ whole genome shotgun (WGS) entry which is preliminary data.</text>
</comment>
<dbReference type="EMBL" id="JAWIZZ010000023">
    <property type="protein sequence ID" value="KAK5781964.1"/>
    <property type="molecule type" value="Genomic_DNA"/>
</dbReference>
<reference evidence="5" key="1">
    <citation type="submission" date="2023-07" db="EMBL/GenBank/DDBJ databases">
        <title>A draft genome of Kazachstania heterogenica Y-27499.</title>
        <authorList>
            <person name="Donic C."/>
            <person name="Kralova J.S."/>
            <person name="Fidel L."/>
            <person name="Ben-Dor S."/>
            <person name="Jung S."/>
        </authorList>
    </citation>
    <scope>NUCLEOTIDE SEQUENCE [LARGE SCALE GENOMIC DNA]</scope>
    <source>
        <strain evidence="5">Y27499</strain>
    </source>
</reference>
<dbReference type="InterPro" id="IPR036291">
    <property type="entry name" value="NAD(P)-bd_dom_sf"/>
</dbReference>
<dbReference type="Pfam" id="PF00106">
    <property type="entry name" value="adh_short"/>
    <property type="match status" value="1"/>
</dbReference>
<dbReference type="SUPFAM" id="SSF51735">
    <property type="entry name" value="NAD(P)-binding Rossmann-fold domains"/>
    <property type="match status" value="1"/>
</dbReference>
<evidence type="ECO:0000256" key="3">
    <source>
        <dbReference type="RuleBase" id="RU000363"/>
    </source>
</evidence>
<dbReference type="Gene3D" id="3.40.50.720">
    <property type="entry name" value="NAD(P)-binding Rossmann-like Domain"/>
    <property type="match status" value="1"/>
</dbReference>
<dbReference type="GO" id="GO:0016616">
    <property type="term" value="F:oxidoreductase activity, acting on the CH-OH group of donors, NAD or NADP as acceptor"/>
    <property type="evidence" value="ECO:0007669"/>
    <property type="project" value="TreeGrafter"/>
</dbReference>
<keyword evidence="2" id="KW-0560">Oxidoreductase</keyword>
<proteinExistence type="inferred from homology"/>
<evidence type="ECO:0000256" key="2">
    <source>
        <dbReference type="ARBA" id="ARBA00023002"/>
    </source>
</evidence>
<keyword evidence="5" id="KW-1185">Reference proteome</keyword>
<evidence type="ECO:0000256" key="1">
    <source>
        <dbReference type="ARBA" id="ARBA00006484"/>
    </source>
</evidence>
<organism evidence="4 5">
    <name type="scientific">Arxiozyma heterogenica</name>
    <dbReference type="NCBI Taxonomy" id="278026"/>
    <lineage>
        <taxon>Eukaryota</taxon>
        <taxon>Fungi</taxon>
        <taxon>Dikarya</taxon>
        <taxon>Ascomycota</taxon>
        <taxon>Saccharomycotina</taxon>
        <taxon>Saccharomycetes</taxon>
        <taxon>Saccharomycetales</taxon>
        <taxon>Saccharomycetaceae</taxon>
        <taxon>Arxiozyma</taxon>
    </lineage>
</organism>
<dbReference type="PRINTS" id="PR00081">
    <property type="entry name" value="GDHRDH"/>
</dbReference>
<dbReference type="AlphaFoldDB" id="A0AAN7ZTA3"/>
<sequence>MQYFESMTCHFGEQKGIILNNKKLIVLITGGSQGLGLELVKILQRKGCTVIIIDIIKPANDILSHKNIFFYSCDISNLFQIQKLHIIIKHRHGPVMILINNAGIQKLSSLKDMENEDIDKIMKVNLFGTYLITSTFLNDFLVQSQGMIINVASILGCISPARLSTYCASKGGQIAFHKCVTNYIKEVNKQNNIKLTTLLVCTGRINTSLFKDVNTPSHILAPDICPTKLAKQIIHIIETGDANNLKGPYYTNLISVINNLNWPYRKIIKNISGMNNSTLI</sequence>
<accession>A0AAN7ZTA3</accession>
<dbReference type="InterPro" id="IPR002347">
    <property type="entry name" value="SDR_fam"/>
</dbReference>
<gene>
    <name evidence="4" type="ORF">RI543_000617</name>
</gene>
<protein>
    <submittedName>
        <fullName evidence="4">Uncharacterized protein</fullName>
    </submittedName>
</protein>